<gene>
    <name evidence="2" type="ORF">MCHLDSM_01286</name>
</gene>
<proteinExistence type="predicted"/>
<protein>
    <submittedName>
        <fullName evidence="2">Uncharacterized protein</fullName>
    </submittedName>
</protein>
<reference evidence="2 3" key="1">
    <citation type="journal article" date="2015" name="Genome Biol. Evol.">
        <title>Characterization of Three Mycobacterium spp. with Potential Use in Bioremediation by Genome Sequencing and Comparative Genomics.</title>
        <authorList>
            <person name="Das S."/>
            <person name="Pettersson B.M."/>
            <person name="Behra P.R."/>
            <person name="Ramesh M."/>
            <person name="Dasgupta S."/>
            <person name="Bhattacharya A."/>
            <person name="Kirsebom L.A."/>
        </authorList>
    </citation>
    <scope>NUCLEOTIDE SEQUENCE [LARGE SCALE GENOMIC DNA]</scope>
    <source>
        <strain evidence="2 3">DSM 43826</strain>
    </source>
</reference>
<feature type="compositionally biased region" description="Basic residues" evidence="1">
    <location>
        <begin position="18"/>
        <end position="29"/>
    </location>
</feature>
<dbReference type="PATRIC" id="fig|37916.4.peg.1175"/>
<dbReference type="RefSeq" id="WP_048469175.1">
    <property type="nucleotide sequence ID" value="NZ_JYNL01000009.1"/>
</dbReference>
<organism evidence="2 3">
    <name type="scientific">Mycolicibacterium chlorophenolicum</name>
    <dbReference type="NCBI Taxonomy" id="37916"/>
    <lineage>
        <taxon>Bacteria</taxon>
        <taxon>Bacillati</taxon>
        <taxon>Actinomycetota</taxon>
        <taxon>Actinomycetes</taxon>
        <taxon>Mycobacteriales</taxon>
        <taxon>Mycobacteriaceae</taxon>
        <taxon>Mycolicibacterium</taxon>
    </lineage>
</organism>
<evidence type="ECO:0000313" key="2">
    <source>
        <dbReference type="EMBL" id="KMO82663.1"/>
    </source>
</evidence>
<dbReference type="Proteomes" id="UP000036513">
    <property type="component" value="Unassembled WGS sequence"/>
</dbReference>
<sequence length="79" mass="8303">MTAVMEQMIDQPVAAGAPKRKGRSGSAKRQRTEQVKLNLLPGERAALERAAADEGLEGAGMLQAFILKRLAGDLAATAV</sequence>
<keyword evidence="3" id="KW-1185">Reference proteome</keyword>
<evidence type="ECO:0000313" key="3">
    <source>
        <dbReference type="Proteomes" id="UP000036513"/>
    </source>
</evidence>
<name>A0A0J6WKY1_9MYCO</name>
<comment type="caution">
    <text evidence="2">The sequence shown here is derived from an EMBL/GenBank/DDBJ whole genome shotgun (WGS) entry which is preliminary data.</text>
</comment>
<feature type="region of interest" description="Disordered" evidence="1">
    <location>
        <begin position="1"/>
        <end position="35"/>
    </location>
</feature>
<accession>A0A0J6WKY1</accession>
<dbReference type="AlphaFoldDB" id="A0A0J6WKY1"/>
<evidence type="ECO:0000256" key="1">
    <source>
        <dbReference type="SAM" id="MobiDB-lite"/>
    </source>
</evidence>
<dbReference type="EMBL" id="JYNL01000009">
    <property type="protein sequence ID" value="KMO82663.1"/>
    <property type="molecule type" value="Genomic_DNA"/>
</dbReference>